<dbReference type="Pfam" id="PF03162">
    <property type="entry name" value="Y_phosphatase2"/>
    <property type="match status" value="1"/>
</dbReference>
<evidence type="ECO:0000256" key="2">
    <source>
        <dbReference type="ARBA" id="ARBA00012527"/>
    </source>
</evidence>
<evidence type="ECO:0000256" key="6">
    <source>
        <dbReference type="ARBA" id="ARBA00047342"/>
    </source>
</evidence>
<dbReference type="AlphaFoldDB" id="A0A8H3N7R5"/>
<comment type="catalytic activity">
    <reaction evidence="6">
        <text>5-diphospho-1D-myo-inositol 1,2,3,4,6-pentakisphosphate + H2O = 1D-myo-inositol hexakisphosphate + phosphate + H(+)</text>
        <dbReference type="Rhea" id="RHEA:22384"/>
        <dbReference type="ChEBI" id="CHEBI:15377"/>
        <dbReference type="ChEBI" id="CHEBI:15378"/>
        <dbReference type="ChEBI" id="CHEBI:43474"/>
        <dbReference type="ChEBI" id="CHEBI:58130"/>
        <dbReference type="ChEBI" id="CHEBI:58628"/>
        <dbReference type="EC" id="3.6.1.52"/>
    </reaction>
    <physiologicalReaction direction="left-to-right" evidence="6">
        <dbReference type="Rhea" id="RHEA:22385"/>
    </physiologicalReaction>
</comment>
<dbReference type="SUPFAM" id="SSF52799">
    <property type="entry name" value="(Phosphotyrosine protein) phosphatases II"/>
    <property type="match status" value="1"/>
</dbReference>
<dbReference type="EMBL" id="BLKC01000011">
    <property type="protein sequence ID" value="GFF28626.1"/>
    <property type="molecule type" value="Genomic_DNA"/>
</dbReference>
<proteinExistence type="inferred from homology"/>
<reference evidence="10 11" key="1">
    <citation type="submission" date="2020-01" db="EMBL/GenBank/DDBJ databases">
        <title>Draft genome sequence of Aspergillus udagawae IFM 46972.</title>
        <authorList>
            <person name="Takahashi H."/>
            <person name="Yaguchi T."/>
        </authorList>
    </citation>
    <scope>NUCLEOTIDE SEQUENCE [LARGE SCALE GENOMIC DNA]</scope>
    <source>
        <strain evidence="10 11">IFM 46972</strain>
    </source>
</reference>
<dbReference type="Proteomes" id="UP000465221">
    <property type="component" value="Unassembled WGS sequence"/>
</dbReference>
<protein>
    <recommendedName>
        <fullName evidence="2">diphosphoinositol-polyphosphate diphosphatase</fullName>
        <ecNumber evidence="2">3.6.1.52</ecNumber>
    </recommendedName>
</protein>
<evidence type="ECO:0000313" key="11">
    <source>
        <dbReference type="Proteomes" id="UP000465221"/>
    </source>
</evidence>
<dbReference type="GO" id="GO:0005737">
    <property type="term" value="C:cytoplasm"/>
    <property type="evidence" value="ECO:0007669"/>
    <property type="project" value="UniProtKB-SubCell"/>
</dbReference>
<feature type="domain" description="Tyrosine-protein phosphatase" evidence="9">
    <location>
        <begin position="65"/>
        <end position="214"/>
    </location>
</feature>
<comment type="similarity">
    <text evidence="5">Belongs to the protein-tyrosine phosphatase family. Atypical dual-specificity phosphatase Siw14-like subfamily.</text>
</comment>
<evidence type="ECO:0000256" key="1">
    <source>
        <dbReference type="ARBA" id="ARBA00004496"/>
    </source>
</evidence>
<evidence type="ECO:0000256" key="7">
    <source>
        <dbReference type="ARBA" id="ARBA00047927"/>
    </source>
</evidence>
<name>A0A8H3N7R5_9EURO</name>
<gene>
    <name evidence="10" type="ORF">IFM46972_02408</name>
</gene>
<keyword evidence="3" id="KW-0963">Cytoplasm</keyword>
<comment type="subcellular location">
    <subcellularLocation>
        <location evidence="1">Cytoplasm</location>
    </subcellularLocation>
</comment>
<dbReference type="EC" id="3.6.1.52" evidence="2"/>
<evidence type="ECO:0000256" key="3">
    <source>
        <dbReference type="ARBA" id="ARBA00022490"/>
    </source>
</evidence>
<dbReference type="GO" id="GO:0052840">
    <property type="term" value="F:inositol diphosphate tetrakisphosphate diphosphatase activity"/>
    <property type="evidence" value="ECO:0007669"/>
    <property type="project" value="TreeGrafter"/>
</dbReference>
<dbReference type="InterPro" id="IPR029021">
    <property type="entry name" value="Prot-tyrosine_phosphatase-like"/>
</dbReference>
<dbReference type="PROSITE" id="PS50054">
    <property type="entry name" value="TYR_PHOSPHATASE_DUAL"/>
    <property type="match status" value="1"/>
</dbReference>
<dbReference type="Gene3D" id="3.90.190.10">
    <property type="entry name" value="Protein tyrosine phosphatase superfamily"/>
    <property type="match status" value="1"/>
</dbReference>
<dbReference type="PANTHER" id="PTHR31126:SF48">
    <property type="entry name" value="INOSITOL PHOSPHATASE SIW14"/>
    <property type="match status" value="1"/>
</dbReference>
<dbReference type="InterPro" id="IPR004861">
    <property type="entry name" value="Siw14-like"/>
</dbReference>
<evidence type="ECO:0000256" key="5">
    <source>
        <dbReference type="ARBA" id="ARBA00044949"/>
    </source>
</evidence>
<organism evidence="10 11">
    <name type="scientific">Aspergillus udagawae</name>
    <dbReference type="NCBI Taxonomy" id="91492"/>
    <lineage>
        <taxon>Eukaryota</taxon>
        <taxon>Fungi</taxon>
        <taxon>Dikarya</taxon>
        <taxon>Ascomycota</taxon>
        <taxon>Pezizomycotina</taxon>
        <taxon>Eurotiomycetes</taxon>
        <taxon>Eurotiomycetidae</taxon>
        <taxon>Eurotiales</taxon>
        <taxon>Aspergillaceae</taxon>
        <taxon>Aspergillus</taxon>
        <taxon>Aspergillus subgen. Fumigati</taxon>
    </lineage>
</organism>
<sequence>MATPLSEKSSNSSLSGKAGEYPSLCILTFTAKCLLIRPRRAGEWSRLRETSLESEVIHTEKLPPNFGEVVKGVYRSSFPQLWHFQALKKLGLRMIVTLVEGEYTQDHQVFLKENGIEHRRILILANKDPTVRTPDHVVNRVLEIVLNKANHPLLLHCNKGKHRTGCIVGCFRKVQGWDMLAIRKEYIRFSWPKSRPLDERFIELFDDTRLRPLAVSSGASSWPAGVMLNPLREEIVEDENTPRGSRHSSASVFHKSDNM</sequence>
<comment type="caution">
    <text evidence="10">The sequence shown here is derived from an EMBL/GenBank/DDBJ whole genome shotgun (WGS) entry which is preliminary data.</text>
</comment>
<dbReference type="FunFam" id="3.90.190.10:FF:000035">
    <property type="entry name" value="Tyrosine phosphatase, putative"/>
    <property type="match status" value="1"/>
</dbReference>
<evidence type="ECO:0000259" key="9">
    <source>
        <dbReference type="PROSITE" id="PS50054"/>
    </source>
</evidence>
<dbReference type="CDD" id="cd18538">
    <property type="entry name" value="PFA-DSP_unk"/>
    <property type="match status" value="1"/>
</dbReference>
<dbReference type="PANTHER" id="PTHR31126">
    <property type="entry name" value="TYROSINE-PROTEIN PHOSPHATASE"/>
    <property type="match status" value="1"/>
</dbReference>
<keyword evidence="4" id="KW-0378">Hydrolase</keyword>
<evidence type="ECO:0000256" key="4">
    <source>
        <dbReference type="ARBA" id="ARBA00022801"/>
    </source>
</evidence>
<dbReference type="PROSITE" id="PS00383">
    <property type="entry name" value="TYR_PHOSPHATASE_1"/>
    <property type="match status" value="1"/>
</dbReference>
<dbReference type="InterPro" id="IPR020422">
    <property type="entry name" value="TYR_PHOSPHATASE_DUAL_dom"/>
</dbReference>
<evidence type="ECO:0000313" key="10">
    <source>
        <dbReference type="EMBL" id="GFF28626.1"/>
    </source>
</evidence>
<accession>A0A8H3N7R5</accession>
<dbReference type="GO" id="GO:0016791">
    <property type="term" value="F:phosphatase activity"/>
    <property type="evidence" value="ECO:0007669"/>
    <property type="project" value="TreeGrafter"/>
</dbReference>
<feature type="region of interest" description="Disordered" evidence="8">
    <location>
        <begin position="237"/>
        <end position="259"/>
    </location>
</feature>
<evidence type="ECO:0000256" key="8">
    <source>
        <dbReference type="SAM" id="MobiDB-lite"/>
    </source>
</evidence>
<comment type="catalytic activity">
    <reaction evidence="7">
        <text>1,5-bis(diphospho)-1D-myo-inositol 2,3,4,6-tetrakisphosphate + H2O = 1-diphospho-1D-myo-inositol 2,3,4,5,6-pentakisphosphate + phosphate + 2 H(+)</text>
        <dbReference type="Rhea" id="RHEA:79699"/>
        <dbReference type="ChEBI" id="CHEBI:15377"/>
        <dbReference type="ChEBI" id="CHEBI:15378"/>
        <dbReference type="ChEBI" id="CHEBI:43474"/>
        <dbReference type="ChEBI" id="CHEBI:74946"/>
        <dbReference type="ChEBI" id="CHEBI:77983"/>
        <dbReference type="EC" id="3.6.1.52"/>
    </reaction>
    <physiologicalReaction direction="left-to-right" evidence="7">
        <dbReference type="Rhea" id="RHEA:79700"/>
    </physiologicalReaction>
</comment>
<dbReference type="InterPro" id="IPR016130">
    <property type="entry name" value="Tyr_Pase_AS"/>
</dbReference>